<accession>A0A4P8L8N1</accession>
<dbReference type="InterPro" id="IPR002808">
    <property type="entry name" value="AdoCbi_amidolase"/>
</dbReference>
<sequence length="295" mass="31564">MSVFFTLILLLVTLSAGASEEIQLPAELDAKAFIKVAERDGFWEKTLVVTFPEDRRMLSTNDGLIQGRIAVNHSAHPGLFKKVCKEMKTRDEVGGKVYMRGIKKRIAMESGVPEEKIAQLGTAADMKNLAVVTKRYPPFVVTALVTAGARTNALRTGVDEGKHIEGKTGDKEPHGTVNVILLTNAELTDGAMARAIITLTEAKTAAFEDLGVQSSYTESVQATGTGTDNAIVVSGVNGPKVTYTGGHSKIGELIGKAVHEGVMEALQKQNGFKQIKESRQNFTRATAIPGAAIKA</sequence>
<gene>
    <name evidence="2" type="ORF">FDQ92_13915</name>
</gene>
<keyword evidence="3" id="KW-1185">Reference proteome</keyword>
<dbReference type="EMBL" id="CP040098">
    <property type="protein sequence ID" value="QCQ23585.1"/>
    <property type="molecule type" value="Genomic_DNA"/>
</dbReference>
<evidence type="ECO:0000313" key="3">
    <source>
        <dbReference type="Proteomes" id="UP000298602"/>
    </source>
</evidence>
<evidence type="ECO:0000256" key="1">
    <source>
        <dbReference type="SAM" id="SignalP"/>
    </source>
</evidence>
<reference evidence="2 3" key="1">
    <citation type="submission" date="2019-05" db="EMBL/GenBank/DDBJ databases">
        <title>The Complete Genome Sequence of the n-alkane-degrading Desulfoglaeba alkanexedens ALDC reveals multiple alkylsuccinate synthase gene clusters.</title>
        <authorList>
            <person name="Callaghan A.V."/>
            <person name="Davidova I.A."/>
            <person name="Duncan K.E."/>
            <person name="Morris B."/>
            <person name="McInerney M.J."/>
        </authorList>
    </citation>
    <scope>NUCLEOTIDE SEQUENCE [LARGE SCALE GENOMIC DNA]</scope>
    <source>
        <strain evidence="2 3">ALDC</strain>
    </source>
</reference>
<proteinExistence type="predicted"/>
<dbReference type="AlphaFoldDB" id="A0A4P8L8N1"/>
<feature type="signal peptide" evidence="1">
    <location>
        <begin position="1"/>
        <end position="18"/>
    </location>
</feature>
<organism evidence="2 3">
    <name type="scientific">Desulfoglaeba alkanexedens ALDC</name>
    <dbReference type="NCBI Taxonomy" id="980445"/>
    <lineage>
        <taxon>Bacteria</taxon>
        <taxon>Pseudomonadati</taxon>
        <taxon>Thermodesulfobacteriota</taxon>
        <taxon>Syntrophobacteria</taxon>
        <taxon>Syntrophobacterales</taxon>
        <taxon>Syntrophobacteraceae</taxon>
        <taxon>Desulfoglaeba</taxon>
    </lineage>
</organism>
<evidence type="ECO:0008006" key="4">
    <source>
        <dbReference type="Google" id="ProtNLM"/>
    </source>
</evidence>
<dbReference type="InterPro" id="IPR052209">
    <property type="entry name" value="CbiZ"/>
</dbReference>
<dbReference type="PANTHER" id="PTHR35336:SF5">
    <property type="entry name" value="ADENOSYLCOBINAMIDE AMIDOHYDROLASE"/>
    <property type="match status" value="1"/>
</dbReference>
<keyword evidence="1" id="KW-0732">Signal</keyword>
<dbReference type="Pfam" id="PF01955">
    <property type="entry name" value="CbiZ"/>
    <property type="match status" value="1"/>
</dbReference>
<name>A0A4P8L8N1_9BACT</name>
<feature type="chain" id="PRO_5020610734" description="Adenosylcobinamide amidohydrolase" evidence="1">
    <location>
        <begin position="19"/>
        <end position="295"/>
    </location>
</feature>
<dbReference type="Proteomes" id="UP000298602">
    <property type="component" value="Chromosome"/>
</dbReference>
<dbReference type="PANTHER" id="PTHR35336">
    <property type="entry name" value="ADENOSYLCOBINAMIDE AMIDOHYDROLASE"/>
    <property type="match status" value="1"/>
</dbReference>
<protein>
    <recommendedName>
        <fullName evidence="4">Adenosylcobinamide amidohydrolase</fullName>
    </recommendedName>
</protein>
<reference evidence="2 3" key="2">
    <citation type="submission" date="2019-05" db="EMBL/GenBank/DDBJ databases">
        <authorList>
            <person name="Suflita J.M."/>
            <person name="Marks C.R."/>
        </authorList>
    </citation>
    <scope>NUCLEOTIDE SEQUENCE [LARGE SCALE GENOMIC DNA]</scope>
    <source>
        <strain evidence="2 3">ALDC</strain>
    </source>
</reference>
<dbReference type="KEGG" id="dax:FDQ92_13915"/>
<dbReference type="OrthoDB" id="5409767at2"/>
<evidence type="ECO:0000313" key="2">
    <source>
        <dbReference type="EMBL" id="QCQ23585.1"/>
    </source>
</evidence>